<feature type="transmembrane region" description="Helical" evidence="2">
    <location>
        <begin position="693"/>
        <end position="715"/>
    </location>
</feature>
<dbReference type="AlphaFoldDB" id="A0AA88KYF2"/>
<reference evidence="4" key="1">
    <citation type="submission" date="2023-07" db="EMBL/GenBank/DDBJ databases">
        <title>Chromosome-level genome assembly of Artemia franciscana.</title>
        <authorList>
            <person name="Jo E."/>
        </authorList>
    </citation>
    <scope>NUCLEOTIDE SEQUENCE</scope>
    <source>
        <tissue evidence="4">Whole body</tissue>
    </source>
</reference>
<feature type="domain" description="Major facilitator superfamily (MFS) profile" evidence="3">
    <location>
        <begin position="187"/>
        <end position="782"/>
    </location>
</feature>
<comment type="caution">
    <text evidence="4">The sequence shown here is derived from an EMBL/GenBank/DDBJ whole genome shotgun (WGS) entry which is preliminary data.</text>
</comment>
<protein>
    <recommendedName>
        <fullName evidence="3">Major facilitator superfamily (MFS) profile domain-containing protein</fullName>
    </recommendedName>
</protein>
<feature type="transmembrane region" description="Helical" evidence="2">
    <location>
        <begin position="313"/>
        <end position="332"/>
    </location>
</feature>
<dbReference type="GO" id="GO:0016020">
    <property type="term" value="C:membrane"/>
    <property type="evidence" value="ECO:0007669"/>
    <property type="project" value="UniProtKB-SubCell"/>
</dbReference>
<feature type="transmembrane region" description="Helical" evidence="2">
    <location>
        <begin position="758"/>
        <end position="780"/>
    </location>
</feature>
<dbReference type="Gene3D" id="1.20.1250.20">
    <property type="entry name" value="MFS general substrate transporter like domains"/>
    <property type="match status" value="2"/>
</dbReference>
<organism evidence="4 5">
    <name type="scientific">Artemia franciscana</name>
    <name type="common">Brine shrimp</name>
    <name type="synonym">Artemia sanfranciscana</name>
    <dbReference type="NCBI Taxonomy" id="6661"/>
    <lineage>
        <taxon>Eukaryota</taxon>
        <taxon>Metazoa</taxon>
        <taxon>Ecdysozoa</taxon>
        <taxon>Arthropoda</taxon>
        <taxon>Crustacea</taxon>
        <taxon>Branchiopoda</taxon>
        <taxon>Anostraca</taxon>
        <taxon>Artemiidae</taxon>
        <taxon>Artemia</taxon>
    </lineage>
</organism>
<feature type="transmembrane region" description="Helical" evidence="2">
    <location>
        <begin position="251"/>
        <end position="273"/>
    </location>
</feature>
<dbReference type="InterPro" id="IPR011701">
    <property type="entry name" value="MFS"/>
</dbReference>
<evidence type="ECO:0000256" key="2">
    <source>
        <dbReference type="SAM" id="Phobius"/>
    </source>
</evidence>
<accession>A0AA88KYF2</accession>
<dbReference type="InterPro" id="IPR020846">
    <property type="entry name" value="MFS_dom"/>
</dbReference>
<dbReference type="PROSITE" id="PS50850">
    <property type="entry name" value="MFS"/>
    <property type="match status" value="1"/>
</dbReference>
<evidence type="ECO:0000259" key="3">
    <source>
        <dbReference type="PROSITE" id="PS50850"/>
    </source>
</evidence>
<keyword evidence="2" id="KW-0472">Membrane</keyword>
<keyword evidence="2" id="KW-1133">Transmembrane helix</keyword>
<dbReference type="SUPFAM" id="SSF103473">
    <property type="entry name" value="MFS general substrate transporter"/>
    <property type="match status" value="1"/>
</dbReference>
<dbReference type="GO" id="GO:0008028">
    <property type="term" value="F:monocarboxylic acid transmembrane transporter activity"/>
    <property type="evidence" value="ECO:0007669"/>
    <property type="project" value="TreeGrafter"/>
</dbReference>
<feature type="transmembrane region" description="Helical" evidence="2">
    <location>
        <begin position="344"/>
        <end position="363"/>
    </location>
</feature>
<feature type="transmembrane region" description="Helical" evidence="2">
    <location>
        <begin position="638"/>
        <end position="659"/>
    </location>
</feature>
<gene>
    <name evidence="4" type="ORF">QYM36_016577</name>
</gene>
<evidence type="ECO:0000256" key="1">
    <source>
        <dbReference type="ARBA" id="ARBA00004141"/>
    </source>
</evidence>
<feature type="transmembrane region" description="Helical" evidence="2">
    <location>
        <begin position="225"/>
        <end position="244"/>
    </location>
</feature>
<comment type="subcellular location">
    <subcellularLocation>
        <location evidence="1">Membrane</location>
        <topology evidence="1">Multi-pass membrane protein</topology>
    </subcellularLocation>
</comment>
<dbReference type="FunFam" id="1.20.1250.20:FF:000505">
    <property type="entry name" value="Predicted protein"/>
    <property type="match status" value="1"/>
</dbReference>
<sequence length="795" mass="87141">MDNKQNLMSSIEIFEKTIDNNDKLSCAVLKRSPSLSPKTKREIENGFTKKTYSSCSLENQTEQSLVPLLSSGSYRFSPKQGLSADVEILNDCLYLPVASQPRNSATSLKVRFDTDVEFYGYNNDLKPSISTSTLNGASFVASEDLRSQSRTSTCTVCSSRDYVVETPQEDDEVSEDDNLKPLDGGYGWIIVISSFFIHLIADGITFSFGVIFIELLDYFQESRGKTAWIASLFMSLPLFAGPVASSLTDRFGCKAVTIAGGIISAIGFLLSSVTNSIEVLFITFGIIPGLGLSFCYVAAIASVAYYFEAKRSLAIGLAVSGSGIGTFVFAPLTQALLEEYGWRGTTIILAGVFLNLCVCGMLMRELETASQKRLRRRRRYASQTESTTGSITPSIRPDIEEISDTMKYVNEDPRMCTSLISLPTYLLNGEKVPLEVFQPLLSDLNLYSLLLHLNPSLLIGRSFEDQVNMDNLPKMTSVMSHPNVESGKKTEGMINLENGLDKKSSLVDKRIANEMLGNEAQSSNKALPTHLLKDIRVNKRMLTHRCAMLNLPVYRLRASSCPDLYRNSVVTLSESTDGGLFSDLRIILSEMCDVSNLKNTKFLLFLFSNFLLYAWYDVPYIYLVDSAVQRGISKEKASFLPSVIGIVNTLGGVLLGFLGDKSWMDPHLVYAILMCLCGVSTGIIPLLHSYDAVATAAGMFGGTIAANYSLTAIILVDLLSLDKFTNAYGLVLLLQGIGNLIGPPLAGWIFDETGDYEMSFYAAGAFIILSGVVLIVSPLYKLCKNLNTTAKSTPL</sequence>
<name>A0AA88KYF2_ARTSF</name>
<feature type="transmembrane region" description="Helical" evidence="2">
    <location>
        <begin position="602"/>
        <end position="618"/>
    </location>
</feature>
<dbReference type="EMBL" id="JAVRJZ010000020">
    <property type="protein sequence ID" value="KAK2706586.1"/>
    <property type="molecule type" value="Genomic_DNA"/>
</dbReference>
<keyword evidence="2" id="KW-0812">Transmembrane</keyword>
<dbReference type="Proteomes" id="UP001187531">
    <property type="component" value="Unassembled WGS sequence"/>
</dbReference>
<feature type="transmembrane region" description="Helical" evidence="2">
    <location>
        <begin position="188"/>
        <end position="213"/>
    </location>
</feature>
<dbReference type="PANTHER" id="PTHR11360:SF260">
    <property type="entry name" value="MFS DOMAIN-CONTAINING PROTEIN"/>
    <property type="match status" value="1"/>
</dbReference>
<dbReference type="InterPro" id="IPR036259">
    <property type="entry name" value="MFS_trans_sf"/>
</dbReference>
<dbReference type="InterPro" id="IPR050327">
    <property type="entry name" value="Proton-linked_MCT"/>
</dbReference>
<feature type="transmembrane region" description="Helical" evidence="2">
    <location>
        <begin position="279"/>
        <end position="306"/>
    </location>
</feature>
<evidence type="ECO:0000313" key="5">
    <source>
        <dbReference type="Proteomes" id="UP001187531"/>
    </source>
</evidence>
<keyword evidence="5" id="KW-1185">Reference proteome</keyword>
<evidence type="ECO:0000313" key="4">
    <source>
        <dbReference type="EMBL" id="KAK2706586.1"/>
    </source>
</evidence>
<dbReference type="Pfam" id="PF07690">
    <property type="entry name" value="MFS_1"/>
    <property type="match status" value="2"/>
</dbReference>
<dbReference type="PANTHER" id="PTHR11360">
    <property type="entry name" value="MONOCARBOXYLATE TRANSPORTER"/>
    <property type="match status" value="1"/>
</dbReference>
<proteinExistence type="predicted"/>
<dbReference type="CDD" id="cd17352">
    <property type="entry name" value="MFS_MCT_SLC16"/>
    <property type="match status" value="1"/>
</dbReference>
<feature type="transmembrane region" description="Helical" evidence="2">
    <location>
        <begin position="668"/>
        <end position="687"/>
    </location>
</feature>
<feature type="transmembrane region" description="Helical" evidence="2">
    <location>
        <begin position="727"/>
        <end position="746"/>
    </location>
</feature>